<reference evidence="1 2" key="1">
    <citation type="submission" date="2020-02" db="EMBL/GenBank/DDBJ databases">
        <title>Draft genome sequence of Lactococcus sp. Hs20B0-1.</title>
        <authorList>
            <person name="Noda S."/>
            <person name="Yuki M."/>
            <person name="Ohkuma M."/>
        </authorList>
    </citation>
    <scope>NUCLEOTIDE SEQUENCE [LARGE SCALE GENOMIC DNA]</scope>
    <source>
        <strain evidence="1 2">Hs20B0-1</strain>
    </source>
</reference>
<protein>
    <submittedName>
        <fullName evidence="1">Glycosyl transferase family 1</fullName>
    </submittedName>
</protein>
<organism evidence="1 2">
    <name type="scientific">Pseudolactococcus insecticola</name>
    <dbReference type="NCBI Taxonomy" id="2709158"/>
    <lineage>
        <taxon>Bacteria</taxon>
        <taxon>Bacillati</taxon>
        <taxon>Bacillota</taxon>
        <taxon>Bacilli</taxon>
        <taxon>Lactobacillales</taxon>
        <taxon>Streptococcaceae</taxon>
        <taxon>Pseudolactococcus</taxon>
    </lineage>
</organism>
<comment type="caution">
    <text evidence="1">The sequence shown here is derived from an EMBL/GenBank/DDBJ whole genome shotgun (WGS) entry which is preliminary data.</text>
</comment>
<dbReference type="SUPFAM" id="SSF53756">
    <property type="entry name" value="UDP-Glycosyltransferase/glycogen phosphorylase"/>
    <property type="match status" value="1"/>
</dbReference>
<sequence length="660" mass="73838">MTNFKTILDKNGNLPNMIFSSNEGAGEAKSGIEFAQVQRNQLFEQAGIPFQLTFNHFDPILHFVTRQAQMAFKDENINNLFDWYGGDRLYDGELGSLSVDDLSFGQFFGQEITNVDEDRANRVYNLKVGDFLVARVHYHDGKHFGTANRKPVAFVENFDHFANLTTVDTYDLRGFKSLTQIYSGDNKIASEQFFSSTGRVTIEHFFMEDYENITEMGANGAGTAANEIIGELKDANGQTYANRLSAGWKLNYENGPSVMFDTMTELTAQWMDDVNSYYYTENADNIWILDRLNDHQEKITDGFSKPAKTIYFLHNGHTGLSDMADPEANNGVLNNNFRYGLSAGQKTHFVGNYEFFDAVVSATPEQTRDVIARFKPEKAHFATIPVGVLTPSQLSAPLVPMAARNPNSVITISRVVMDKRIEAAVAAVAYARTHGAPDAVLDSYGSLDMGDNAITPRQIKYVVDKTGINADFDNEYLFDKLPKEVQAQYDDKGIWTGPSDVPRPGFVLHGYLNDPKIIQEVEQRSQLFTVTSHMEGFNLAVTEAISQGVVPLTYHERYLSTGAIVTDFPEMRDVVELPYAKPIYDYGNLLVSKEDLAQNEQAWAAMGQAIVDLFSDSDKLQRYSEQAQTFAQTHFSPQAVLADWESLILSFDADTQKGDA</sequence>
<dbReference type="GO" id="GO:0016740">
    <property type="term" value="F:transferase activity"/>
    <property type="evidence" value="ECO:0007669"/>
    <property type="project" value="UniProtKB-KW"/>
</dbReference>
<gene>
    <name evidence="1" type="primary">yohH</name>
    <name evidence="1" type="ORF">Hs20B_11330</name>
</gene>
<keyword evidence="1" id="KW-0808">Transferase</keyword>
<dbReference type="Proteomes" id="UP000475928">
    <property type="component" value="Unassembled WGS sequence"/>
</dbReference>
<name>A0A6A0B7I5_9LACT</name>
<keyword evidence="2" id="KW-1185">Reference proteome</keyword>
<dbReference type="RefSeq" id="WP_172356537.1">
    <property type="nucleotide sequence ID" value="NZ_BLLH01000005.1"/>
</dbReference>
<proteinExistence type="predicted"/>
<evidence type="ECO:0000313" key="1">
    <source>
        <dbReference type="EMBL" id="GFH40735.1"/>
    </source>
</evidence>
<evidence type="ECO:0000313" key="2">
    <source>
        <dbReference type="Proteomes" id="UP000475928"/>
    </source>
</evidence>
<accession>A0A6A0B7I5</accession>
<dbReference type="AlphaFoldDB" id="A0A6A0B7I5"/>
<dbReference type="EMBL" id="BLLH01000005">
    <property type="protein sequence ID" value="GFH40735.1"/>
    <property type="molecule type" value="Genomic_DNA"/>
</dbReference>
<dbReference type="Gene3D" id="3.40.50.2000">
    <property type="entry name" value="Glycogen Phosphorylase B"/>
    <property type="match status" value="2"/>
</dbReference>